<feature type="coiled-coil region" evidence="1">
    <location>
        <begin position="40"/>
        <end position="67"/>
    </location>
</feature>
<proteinExistence type="predicted"/>
<reference evidence="3 4" key="1">
    <citation type="submission" date="2017-06" db="EMBL/GenBank/DDBJ databases">
        <title>Comparative genomic analysis of Ambrosia Fusariam Clade fungi.</title>
        <authorList>
            <person name="Stajich J.E."/>
            <person name="Carrillo J."/>
            <person name="Kijimoto T."/>
            <person name="Eskalen A."/>
            <person name="O'Donnell K."/>
            <person name="Kasson M."/>
        </authorList>
    </citation>
    <scope>NUCLEOTIDE SEQUENCE [LARGE SCALE GENOMIC DNA]</scope>
    <source>
        <strain evidence="3 4">NRRL62584</strain>
    </source>
</reference>
<dbReference type="STRING" id="1325734.A0A428PQV9"/>
<feature type="compositionally biased region" description="Basic residues" evidence="2">
    <location>
        <begin position="27"/>
        <end position="36"/>
    </location>
</feature>
<accession>A0A428PQV9</accession>
<dbReference type="EMBL" id="NKCI01000102">
    <property type="protein sequence ID" value="RSL55390.1"/>
    <property type="molecule type" value="Genomic_DNA"/>
</dbReference>
<feature type="region of interest" description="Disordered" evidence="2">
    <location>
        <begin position="71"/>
        <end position="99"/>
    </location>
</feature>
<evidence type="ECO:0000256" key="2">
    <source>
        <dbReference type="SAM" id="MobiDB-lite"/>
    </source>
</evidence>
<keyword evidence="4" id="KW-1185">Reference proteome</keyword>
<protein>
    <recommendedName>
        <fullName evidence="5">BZIP domain-containing protein</fullName>
    </recommendedName>
</protein>
<dbReference type="AlphaFoldDB" id="A0A428PQV9"/>
<feature type="region of interest" description="Disordered" evidence="2">
    <location>
        <begin position="1"/>
        <end position="36"/>
    </location>
</feature>
<name>A0A428PQV9_9HYPO</name>
<dbReference type="OrthoDB" id="4505928at2759"/>
<evidence type="ECO:0000256" key="1">
    <source>
        <dbReference type="SAM" id="Coils"/>
    </source>
</evidence>
<dbReference type="Proteomes" id="UP000288168">
    <property type="component" value="Unassembled WGS sequence"/>
</dbReference>
<gene>
    <name evidence="3" type="ORF">CEP54_009438</name>
</gene>
<sequence length="247" mass="27105">MAPGSPSTPRGSARRVSAQHTLERVRNNQRRHRARRRDYIATLEQKLGEAEHTILTLRNQVEALQASLTRYHQSHDETARRRLQPQSQDGTSPPPLTDTLAEPLQAYSVLSDREDLRALELLATPSTQPLVSKDQPALEVNALFSQPAENPQAPVSSGFMPDPPLITASASNQAATEGAYQSIVYGESPMPCTKAYILVAQQNFKGMNYGDVATWLWKGSRSSLEPGGGCRVKTDILFGLLVFISDA</sequence>
<feature type="compositionally biased region" description="Polar residues" evidence="2">
    <location>
        <begin position="1"/>
        <end position="10"/>
    </location>
</feature>
<keyword evidence="1" id="KW-0175">Coiled coil</keyword>
<evidence type="ECO:0000313" key="3">
    <source>
        <dbReference type="EMBL" id="RSL55390.1"/>
    </source>
</evidence>
<comment type="caution">
    <text evidence="3">The sequence shown here is derived from an EMBL/GenBank/DDBJ whole genome shotgun (WGS) entry which is preliminary data.</text>
</comment>
<evidence type="ECO:0008006" key="5">
    <source>
        <dbReference type="Google" id="ProtNLM"/>
    </source>
</evidence>
<evidence type="ECO:0000313" key="4">
    <source>
        <dbReference type="Proteomes" id="UP000288168"/>
    </source>
</evidence>
<organism evidence="3 4">
    <name type="scientific">Fusarium duplospermum</name>
    <dbReference type="NCBI Taxonomy" id="1325734"/>
    <lineage>
        <taxon>Eukaryota</taxon>
        <taxon>Fungi</taxon>
        <taxon>Dikarya</taxon>
        <taxon>Ascomycota</taxon>
        <taxon>Pezizomycotina</taxon>
        <taxon>Sordariomycetes</taxon>
        <taxon>Hypocreomycetidae</taxon>
        <taxon>Hypocreales</taxon>
        <taxon>Nectriaceae</taxon>
        <taxon>Fusarium</taxon>
        <taxon>Fusarium solani species complex</taxon>
    </lineage>
</organism>